<dbReference type="AlphaFoldDB" id="A0A0A1UD11"/>
<reference evidence="2 3" key="1">
    <citation type="submission" date="2012-10" db="EMBL/GenBank/DDBJ databases">
        <authorList>
            <person name="Zafar N."/>
            <person name="Inman J."/>
            <person name="Hall N."/>
            <person name="Lorenzi H."/>
            <person name="Caler E."/>
        </authorList>
    </citation>
    <scope>NUCLEOTIDE SEQUENCE [LARGE SCALE GENOMIC DNA]</scope>
    <source>
        <strain evidence="2 3">IP1</strain>
    </source>
</reference>
<organism evidence="2 3">
    <name type="scientific">Entamoeba invadens IP1</name>
    <dbReference type="NCBI Taxonomy" id="370355"/>
    <lineage>
        <taxon>Eukaryota</taxon>
        <taxon>Amoebozoa</taxon>
        <taxon>Evosea</taxon>
        <taxon>Archamoebae</taxon>
        <taxon>Mastigamoebida</taxon>
        <taxon>Entamoebidae</taxon>
        <taxon>Entamoeba</taxon>
    </lineage>
</organism>
<dbReference type="GeneID" id="14893292"/>
<dbReference type="EMBL" id="KB206244">
    <property type="protein sequence ID" value="ELP94322.1"/>
    <property type="molecule type" value="Genomic_DNA"/>
</dbReference>
<dbReference type="RefSeq" id="XP_004261093.1">
    <property type="nucleotide sequence ID" value="XM_004261045.1"/>
</dbReference>
<dbReference type="KEGG" id="eiv:EIN_131110"/>
<sequence>MSNPTLRMVYKPSLKTRTPGRLITRTQPTQPQSQSLSQTQLLSRPQPLQPSLSQQNLPIQLSFNINDVERPTRITKSQFFVNTTLNDGETVSQPKSDIVSSQIASHLMEERLSFNCTDFGSENSITSSFSDEKNVWESQFNLHTCKFLTVFELEELVSLFDTIVSNATFTKENTFKQKGVIDQTLFKQHKKSKLAYHEQFVLMLTFFHTKTRHVELYELLYGMDTTKNKNTKIKI</sequence>
<dbReference type="Proteomes" id="UP000014680">
    <property type="component" value="Unassembled WGS sequence"/>
</dbReference>
<name>A0A0A1UD11_ENTIV</name>
<accession>A0A0A1UD11</accession>
<feature type="compositionally biased region" description="Low complexity" evidence="1">
    <location>
        <begin position="26"/>
        <end position="53"/>
    </location>
</feature>
<feature type="region of interest" description="Disordered" evidence="1">
    <location>
        <begin position="1"/>
        <end position="53"/>
    </location>
</feature>
<gene>
    <name evidence="2" type="ORF">EIN_131110</name>
</gene>
<evidence type="ECO:0000313" key="2">
    <source>
        <dbReference type="EMBL" id="ELP94322.1"/>
    </source>
</evidence>
<proteinExistence type="predicted"/>
<protein>
    <submittedName>
        <fullName evidence="2">Uncharacterized protein</fullName>
    </submittedName>
</protein>
<dbReference type="VEuPathDB" id="AmoebaDB:EIN_131110"/>
<evidence type="ECO:0000256" key="1">
    <source>
        <dbReference type="SAM" id="MobiDB-lite"/>
    </source>
</evidence>
<evidence type="ECO:0000313" key="3">
    <source>
        <dbReference type="Proteomes" id="UP000014680"/>
    </source>
</evidence>
<keyword evidence="3" id="KW-1185">Reference proteome</keyword>